<organism evidence="1">
    <name type="scientific">Anguilla anguilla</name>
    <name type="common">European freshwater eel</name>
    <name type="synonym">Muraena anguilla</name>
    <dbReference type="NCBI Taxonomy" id="7936"/>
    <lineage>
        <taxon>Eukaryota</taxon>
        <taxon>Metazoa</taxon>
        <taxon>Chordata</taxon>
        <taxon>Craniata</taxon>
        <taxon>Vertebrata</taxon>
        <taxon>Euteleostomi</taxon>
        <taxon>Actinopterygii</taxon>
        <taxon>Neopterygii</taxon>
        <taxon>Teleostei</taxon>
        <taxon>Anguilliformes</taxon>
        <taxon>Anguillidae</taxon>
        <taxon>Anguilla</taxon>
    </lineage>
</organism>
<proteinExistence type="predicted"/>
<protein>
    <submittedName>
        <fullName evidence="1">Uncharacterized protein</fullName>
    </submittedName>
</protein>
<reference evidence="1" key="2">
    <citation type="journal article" date="2015" name="Fish Shellfish Immunol.">
        <title>Early steps in the European eel (Anguilla anguilla)-Vibrio vulnificus interaction in the gills: Role of the RtxA13 toxin.</title>
        <authorList>
            <person name="Callol A."/>
            <person name="Pajuelo D."/>
            <person name="Ebbesson L."/>
            <person name="Teles M."/>
            <person name="MacKenzie S."/>
            <person name="Amaro C."/>
        </authorList>
    </citation>
    <scope>NUCLEOTIDE SEQUENCE</scope>
</reference>
<reference evidence="1" key="1">
    <citation type="submission" date="2014-11" db="EMBL/GenBank/DDBJ databases">
        <authorList>
            <person name="Amaro Gonzalez C."/>
        </authorList>
    </citation>
    <scope>NUCLEOTIDE SEQUENCE</scope>
</reference>
<dbReference type="EMBL" id="GBXM01036516">
    <property type="protein sequence ID" value="JAH72061.1"/>
    <property type="molecule type" value="Transcribed_RNA"/>
</dbReference>
<evidence type="ECO:0000313" key="1">
    <source>
        <dbReference type="EMBL" id="JAH72061.1"/>
    </source>
</evidence>
<sequence>MVGFCRVVYREISPTSSAGTSPCSKTMTPNIP</sequence>
<dbReference type="AlphaFoldDB" id="A0A0E9V246"/>
<name>A0A0E9V246_ANGAN</name>
<accession>A0A0E9V246</accession>